<sequence>MTKESDSPKDESQTGSLPKDESQTDYLQRNLDKLKLELSSINQGIQSYIMGQRVNGNWGASRYRIGDEDDGKTDEDAPYSDGENYSVYNYADEDDDAQSIFRCPFCDFEIEFSLLRTRLQEVHSYDPKNMICPVCDEKLGEDAIKVAQHSSSRKRTWKSEKSSFSSGDSVVIDKKLPTRGGKHESMADPLLSPFVCNVSVPNSSGILASDDSSSSASDISNAKSIRTDTSPDMSGDEEDNEERRLRASFVQELVSFLVKLACIIQIESLESSTMTENRIE</sequence>
<gene>
    <name evidence="5" type="ORF">VNO77_09505</name>
</gene>
<name>A0AAN9MA19_CANGL</name>
<reference evidence="5 6" key="1">
    <citation type="submission" date="2024-01" db="EMBL/GenBank/DDBJ databases">
        <title>The genomes of 5 underutilized Papilionoideae crops provide insights into root nodulation and disease resistanc.</title>
        <authorList>
            <person name="Jiang F."/>
        </authorList>
    </citation>
    <scope>NUCLEOTIDE SEQUENCE [LARGE SCALE GENOMIC DNA]</scope>
    <source>
        <strain evidence="5">LVBAO_FW01</strain>
        <tissue evidence="5">Leaves</tissue>
    </source>
</reference>
<organism evidence="5 6">
    <name type="scientific">Canavalia gladiata</name>
    <name type="common">Sword bean</name>
    <name type="synonym">Dolichos gladiatus</name>
    <dbReference type="NCBI Taxonomy" id="3824"/>
    <lineage>
        <taxon>Eukaryota</taxon>
        <taxon>Viridiplantae</taxon>
        <taxon>Streptophyta</taxon>
        <taxon>Embryophyta</taxon>
        <taxon>Tracheophyta</taxon>
        <taxon>Spermatophyta</taxon>
        <taxon>Magnoliopsida</taxon>
        <taxon>eudicotyledons</taxon>
        <taxon>Gunneridae</taxon>
        <taxon>Pentapetalae</taxon>
        <taxon>rosids</taxon>
        <taxon>fabids</taxon>
        <taxon>Fabales</taxon>
        <taxon>Fabaceae</taxon>
        <taxon>Papilionoideae</taxon>
        <taxon>50 kb inversion clade</taxon>
        <taxon>NPAAA clade</taxon>
        <taxon>indigoferoid/millettioid clade</taxon>
        <taxon>Phaseoleae</taxon>
        <taxon>Canavalia</taxon>
    </lineage>
</organism>
<evidence type="ECO:0000256" key="1">
    <source>
        <dbReference type="ARBA" id="ARBA00007109"/>
    </source>
</evidence>
<accession>A0AAN9MA19</accession>
<evidence type="ECO:0000256" key="2">
    <source>
        <dbReference type="SAM" id="MobiDB-lite"/>
    </source>
</evidence>
<comment type="caution">
    <text evidence="5">The sequence shown here is derived from an EMBL/GenBank/DDBJ whole genome shotgun (WGS) entry which is preliminary data.</text>
</comment>
<dbReference type="InterPro" id="IPR027935">
    <property type="entry name" value="Di19_C"/>
</dbReference>
<evidence type="ECO:0000259" key="3">
    <source>
        <dbReference type="Pfam" id="PF05605"/>
    </source>
</evidence>
<dbReference type="AlphaFoldDB" id="A0AAN9MA19"/>
<dbReference type="PANTHER" id="PTHR31875">
    <property type="entry name" value="PROTEIN DEHYDRATION-INDUCED 19"/>
    <property type="match status" value="1"/>
</dbReference>
<feature type="compositionally biased region" description="Low complexity" evidence="2">
    <location>
        <begin position="206"/>
        <end position="224"/>
    </location>
</feature>
<dbReference type="InterPro" id="IPR008598">
    <property type="entry name" value="Di19_Zn-bd"/>
</dbReference>
<dbReference type="PANTHER" id="PTHR31875:SF24">
    <property type="entry name" value="PROTEIN DEHYDRATION-INDUCED 19 HOMOLOG 5"/>
    <property type="match status" value="1"/>
</dbReference>
<dbReference type="Pfam" id="PF05605">
    <property type="entry name" value="zf-Di19"/>
    <property type="match status" value="1"/>
</dbReference>
<dbReference type="InterPro" id="IPR033347">
    <property type="entry name" value="Di19"/>
</dbReference>
<dbReference type="Pfam" id="PF14571">
    <property type="entry name" value="Di19_C"/>
    <property type="match status" value="1"/>
</dbReference>
<feature type="compositionally biased region" description="Basic and acidic residues" evidence="2">
    <location>
        <begin position="1"/>
        <end position="22"/>
    </location>
</feature>
<dbReference type="EMBL" id="JAYMYQ010000002">
    <property type="protein sequence ID" value="KAK7350654.1"/>
    <property type="molecule type" value="Genomic_DNA"/>
</dbReference>
<comment type="similarity">
    <text evidence="1">Belongs to the Di19 family.</text>
</comment>
<proteinExistence type="inferred from homology"/>
<keyword evidence="6" id="KW-1185">Reference proteome</keyword>
<evidence type="ECO:0000313" key="5">
    <source>
        <dbReference type="EMBL" id="KAK7350654.1"/>
    </source>
</evidence>
<evidence type="ECO:0000259" key="4">
    <source>
        <dbReference type="Pfam" id="PF14571"/>
    </source>
</evidence>
<feature type="region of interest" description="Disordered" evidence="2">
    <location>
        <begin position="1"/>
        <end position="25"/>
    </location>
</feature>
<feature type="region of interest" description="Disordered" evidence="2">
    <location>
        <begin position="206"/>
        <end position="243"/>
    </location>
</feature>
<evidence type="ECO:0000313" key="6">
    <source>
        <dbReference type="Proteomes" id="UP001367508"/>
    </source>
</evidence>
<dbReference type="Proteomes" id="UP001367508">
    <property type="component" value="Unassembled WGS sequence"/>
</dbReference>
<protein>
    <submittedName>
        <fullName evidence="5">Uncharacterized protein</fullName>
    </submittedName>
</protein>
<feature type="domain" description="Di19 C-terminal" evidence="4">
    <location>
        <begin position="184"/>
        <end position="254"/>
    </location>
</feature>
<feature type="domain" description="Di19 zinc-binding" evidence="3">
    <location>
        <begin position="101"/>
        <end position="145"/>
    </location>
</feature>